<dbReference type="Pfam" id="PF00583">
    <property type="entry name" value="Acetyltransf_1"/>
    <property type="match status" value="1"/>
</dbReference>
<dbReference type="PANTHER" id="PTHR36449:SF1">
    <property type="entry name" value="ACETYLTRANSFERASE"/>
    <property type="match status" value="1"/>
</dbReference>
<evidence type="ECO:0000256" key="4">
    <source>
        <dbReference type="ARBA" id="ARBA00023315"/>
    </source>
</evidence>
<organism evidence="7 8">
    <name type="scientific">Leptotrichia hofstadii F0254</name>
    <dbReference type="NCBI Taxonomy" id="634994"/>
    <lineage>
        <taxon>Bacteria</taxon>
        <taxon>Fusobacteriati</taxon>
        <taxon>Fusobacteriota</taxon>
        <taxon>Fusobacteriia</taxon>
        <taxon>Fusobacteriales</taxon>
        <taxon>Leptotrichiaceae</taxon>
        <taxon>Leptotrichia</taxon>
    </lineage>
</organism>
<dbReference type="eggNOG" id="COG0454">
    <property type="taxonomic scope" value="Bacteria"/>
</dbReference>
<dbReference type="EMBL" id="ACVB02000007">
    <property type="protein sequence ID" value="EEX75367.1"/>
    <property type="molecule type" value="Genomic_DNA"/>
</dbReference>
<evidence type="ECO:0000313" key="7">
    <source>
        <dbReference type="EMBL" id="EEX75367.1"/>
    </source>
</evidence>
<keyword evidence="3 7" id="KW-0808">Transferase</keyword>
<comment type="catalytic activity">
    <reaction evidence="5">
        <text>glycyl-tRNA(Gly) + acetyl-CoA = N-acetylglycyl-tRNA(Gly) + CoA + H(+)</text>
        <dbReference type="Rhea" id="RHEA:81867"/>
        <dbReference type="Rhea" id="RHEA-COMP:9683"/>
        <dbReference type="Rhea" id="RHEA-COMP:19766"/>
        <dbReference type="ChEBI" id="CHEBI:15378"/>
        <dbReference type="ChEBI" id="CHEBI:57287"/>
        <dbReference type="ChEBI" id="CHEBI:57288"/>
        <dbReference type="ChEBI" id="CHEBI:78522"/>
        <dbReference type="ChEBI" id="CHEBI:232036"/>
    </reaction>
</comment>
<gene>
    <name evidence="7" type="ORF">GCWU000323_00616</name>
</gene>
<dbReference type="SUPFAM" id="SSF55729">
    <property type="entry name" value="Acyl-CoA N-acyltransferases (Nat)"/>
    <property type="match status" value="1"/>
</dbReference>
<evidence type="ECO:0000256" key="2">
    <source>
        <dbReference type="ARBA" id="ARBA00022649"/>
    </source>
</evidence>
<evidence type="ECO:0000259" key="6">
    <source>
        <dbReference type="PROSITE" id="PS51186"/>
    </source>
</evidence>
<comment type="caution">
    <text evidence="7">The sequence shown here is derived from an EMBL/GenBank/DDBJ whole genome shotgun (WGS) entry which is preliminary data.</text>
</comment>
<evidence type="ECO:0000313" key="8">
    <source>
        <dbReference type="Proteomes" id="UP000006233"/>
    </source>
</evidence>
<sequence length="169" mass="19947">MDELKKIKIIDSKNYSKIVKNFSCKAMELDNYLKKKAYIDMLDAKSVTYLLFKNDELFGFYTLNISQVEEDEPNDDGEIESLNYLELKYLGIDIKYQNKGIGSTVMKEIIIPEVKEYFDFLNLVRGLFIIPLNDKARNFYSKFGFETLKFATYNGEEIEYLWIDFLPKK</sequence>
<proteinExistence type="predicted"/>
<evidence type="ECO:0000256" key="3">
    <source>
        <dbReference type="ARBA" id="ARBA00022679"/>
    </source>
</evidence>
<dbReference type="Gene3D" id="3.40.630.30">
    <property type="match status" value="1"/>
</dbReference>
<dbReference type="InterPro" id="IPR000182">
    <property type="entry name" value="GNAT_dom"/>
</dbReference>
<protein>
    <submittedName>
        <fullName evidence="7">Acetyltransferase, GNAT family</fullName>
    </submittedName>
</protein>
<evidence type="ECO:0000256" key="5">
    <source>
        <dbReference type="ARBA" id="ARBA00049880"/>
    </source>
</evidence>
<dbReference type="Proteomes" id="UP000006233">
    <property type="component" value="Unassembled WGS sequence"/>
</dbReference>
<name>C9MVE5_9FUSO</name>
<dbReference type="AlphaFoldDB" id="C9MVE5"/>
<dbReference type="STRING" id="634994.GCWU000323_00616"/>
<keyword evidence="4" id="KW-0012">Acyltransferase</keyword>
<feature type="domain" description="N-acetyltransferase" evidence="6">
    <location>
        <begin position="1"/>
        <end position="167"/>
    </location>
</feature>
<reference evidence="7 8" key="1">
    <citation type="submission" date="2009-09" db="EMBL/GenBank/DDBJ databases">
        <authorList>
            <person name="Weinstock G."/>
            <person name="Sodergren E."/>
            <person name="Clifton S."/>
            <person name="Fulton L."/>
            <person name="Fulton B."/>
            <person name="Courtney L."/>
            <person name="Fronick C."/>
            <person name="Harrison M."/>
            <person name="Strong C."/>
            <person name="Farmer C."/>
            <person name="Delahaunty K."/>
            <person name="Markovic C."/>
            <person name="Hall O."/>
            <person name="Minx P."/>
            <person name="Tomlinson C."/>
            <person name="Mitreva M."/>
            <person name="Nelson J."/>
            <person name="Hou S."/>
            <person name="Wollam A."/>
            <person name="Pepin K.H."/>
            <person name="Johnson M."/>
            <person name="Bhonagiri V."/>
            <person name="Nash W.E."/>
            <person name="Warren W."/>
            <person name="Chinwalla A."/>
            <person name="Mardis E.R."/>
            <person name="Wilson R.K."/>
        </authorList>
    </citation>
    <scope>NUCLEOTIDE SEQUENCE [LARGE SCALE GENOMIC DNA]</scope>
    <source>
        <strain evidence="7 8">F0254</strain>
    </source>
</reference>
<dbReference type="HOGENOM" id="CLU_1576560_0_0_0"/>
<accession>C9MVE5</accession>
<dbReference type="InterPro" id="IPR016181">
    <property type="entry name" value="Acyl_CoA_acyltransferase"/>
</dbReference>
<dbReference type="CDD" id="cd04301">
    <property type="entry name" value="NAT_SF"/>
    <property type="match status" value="1"/>
</dbReference>
<dbReference type="PROSITE" id="PS51186">
    <property type="entry name" value="GNAT"/>
    <property type="match status" value="1"/>
</dbReference>
<dbReference type="GO" id="GO:0016747">
    <property type="term" value="F:acyltransferase activity, transferring groups other than amino-acyl groups"/>
    <property type="evidence" value="ECO:0007669"/>
    <property type="project" value="InterPro"/>
</dbReference>
<dbReference type="RefSeq" id="WP_006803953.1">
    <property type="nucleotide sequence ID" value="NZ_GG700632.1"/>
</dbReference>
<keyword evidence="2" id="KW-1277">Toxin-antitoxin system</keyword>
<dbReference type="PANTHER" id="PTHR36449">
    <property type="entry name" value="ACETYLTRANSFERASE-RELATED"/>
    <property type="match status" value="1"/>
</dbReference>
<keyword evidence="1" id="KW-0678">Repressor</keyword>
<evidence type="ECO:0000256" key="1">
    <source>
        <dbReference type="ARBA" id="ARBA00022491"/>
    </source>
</evidence>